<dbReference type="GO" id="GO:0003677">
    <property type="term" value="F:DNA binding"/>
    <property type="evidence" value="ECO:0007669"/>
    <property type="project" value="UniProtKB-KW"/>
</dbReference>
<gene>
    <name evidence="7" type="ORF">B0J13DRAFT_589169</name>
</gene>
<dbReference type="InterPro" id="IPR036864">
    <property type="entry name" value="Zn2-C6_fun-type_DNA-bd_sf"/>
</dbReference>
<dbReference type="AlphaFoldDB" id="A0A9P9IK72"/>
<dbReference type="PROSITE" id="PS50048">
    <property type="entry name" value="ZN2_CY6_FUNGAL_2"/>
    <property type="match status" value="1"/>
</dbReference>
<feature type="region of interest" description="Disordered" evidence="5">
    <location>
        <begin position="680"/>
        <end position="730"/>
    </location>
</feature>
<comment type="caution">
    <text evidence="7">The sequence shown here is derived from an EMBL/GenBank/DDBJ whole genome shotgun (WGS) entry which is preliminary data.</text>
</comment>
<dbReference type="GO" id="GO:0005634">
    <property type="term" value="C:nucleus"/>
    <property type="evidence" value="ECO:0007669"/>
    <property type="project" value="UniProtKB-SubCell"/>
</dbReference>
<organism evidence="7 8">
    <name type="scientific">Dactylonectria estremocensis</name>
    <dbReference type="NCBI Taxonomy" id="1079267"/>
    <lineage>
        <taxon>Eukaryota</taxon>
        <taxon>Fungi</taxon>
        <taxon>Dikarya</taxon>
        <taxon>Ascomycota</taxon>
        <taxon>Pezizomycotina</taxon>
        <taxon>Sordariomycetes</taxon>
        <taxon>Hypocreomycetidae</taxon>
        <taxon>Hypocreales</taxon>
        <taxon>Nectriaceae</taxon>
        <taxon>Dactylonectria</taxon>
    </lineage>
</organism>
<dbReference type="InterPro" id="IPR001138">
    <property type="entry name" value="Zn2Cys6_DnaBD"/>
</dbReference>
<comment type="subcellular location">
    <subcellularLocation>
        <location evidence="1">Nucleus</location>
    </subcellularLocation>
</comment>
<dbReference type="OrthoDB" id="1919336at2759"/>
<name>A0A9P9IK72_9HYPO</name>
<evidence type="ECO:0000313" key="7">
    <source>
        <dbReference type="EMBL" id="KAH7123287.1"/>
    </source>
</evidence>
<accession>A0A9P9IK72</accession>
<feature type="domain" description="Zn(2)-C6 fungal-type" evidence="6">
    <location>
        <begin position="35"/>
        <end position="65"/>
    </location>
</feature>
<dbReference type="GO" id="GO:0000981">
    <property type="term" value="F:DNA-binding transcription factor activity, RNA polymerase II-specific"/>
    <property type="evidence" value="ECO:0007669"/>
    <property type="project" value="InterPro"/>
</dbReference>
<dbReference type="CDD" id="cd12148">
    <property type="entry name" value="fungal_TF_MHR"/>
    <property type="match status" value="1"/>
</dbReference>
<dbReference type="Pfam" id="PF00172">
    <property type="entry name" value="Zn_clus"/>
    <property type="match status" value="1"/>
</dbReference>
<dbReference type="InterPro" id="IPR007219">
    <property type="entry name" value="XnlR_reg_dom"/>
</dbReference>
<protein>
    <submittedName>
        <fullName evidence="7">Nitrate assimilation regulatory protein nirA</fullName>
    </submittedName>
</protein>
<keyword evidence="2" id="KW-0479">Metal-binding</keyword>
<dbReference type="EMBL" id="JAGMUU010000025">
    <property type="protein sequence ID" value="KAH7123287.1"/>
    <property type="molecule type" value="Genomic_DNA"/>
</dbReference>
<dbReference type="PANTHER" id="PTHR46910:SF3">
    <property type="entry name" value="HALOTOLERANCE PROTEIN 9-RELATED"/>
    <property type="match status" value="1"/>
</dbReference>
<keyword evidence="4" id="KW-0539">Nucleus</keyword>
<reference evidence="7" key="1">
    <citation type="journal article" date="2021" name="Nat. Commun.">
        <title>Genetic determinants of endophytism in the Arabidopsis root mycobiome.</title>
        <authorList>
            <person name="Mesny F."/>
            <person name="Miyauchi S."/>
            <person name="Thiergart T."/>
            <person name="Pickel B."/>
            <person name="Atanasova L."/>
            <person name="Karlsson M."/>
            <person name="Huettel B."/>
            <person name="Barry K.W."/>
            <person name="Haridas S."/>
            <person name="Chen C."/>
            <person name="Bauer D."/>
            <person name="Andreopoulos W."/>
            <person name="Pangilinan J."/>
            <person name="LaButti K."/>
            <person name="Riley R."/>
            <person name="Lipzen A."/>
            <person name="Clum A."/>
            <person name="Drula E."/>
            <person name="Henrissat B."/>
            <person name="Kohler A."/>
            <person name="Grigoriev I.V."/>
            <person name="Martin F.M."/>
            <person name="Hacquard S."/>
        </authorList>
    </citation>
    <scope>NUCLEOTIDE SEQUENCE</scope>
    <source>
        <strain evidence="7">MPI-CAGE-AT-0021</strain>
    </source>
</reference>
<dbReference type="Pfam" id="PF04082">
    <property type="entry name" value="Fungal_trans"/>
    <property type="match status" value="1"/>
</dbReference>
<dbReference type="PROSITE" id="PS00463">
    <property type="entry name" value="ZN2_CY6_FUNGAL_1"/>
    <property type="match status" value="1"/>
</dbReference>
<sequence length="730" mass="81191">MAFRAIKPATLQPRADVPARQTPFRLPKYSNAVQACEDCRRAKTKCDEKRPKCGTCIGRNRPCGYKGEDEQVLASAAKSRLESLEQLFTNLRTCPPDQADQLVQRIRMTGDPADIMNAPATAGTVRPNPSPVYGGGDLSSTSADLQLPDAKITVQALDSFFSCSGKLFHVFIKDRISEYYAEISAAEGVLPENLKAKACCVMAVAAVGAQYLPDRFSRKEEARFYNYAKQSFEAVIEQQPIYAVKVCTLLAQYNILGKSLVALAYVEIGLSMSRMFGLGQRAVQPNTTVQFDRNDMRKTWRTLVFFSSWLSSTLGYISGNDAISEREILTEMRADDRSDISEVVQTEMAKICILKADILRMQVAFKELTIPAMQSILKDLQNWHRELPEAMRVEASGNTNHTVETRRSIMHVHLLYLGAIMLLYRRVASQFLQSYALTPYQKTLPIPLHGLVAEHSAEAVLSAGTSARIIKLLLDDDSIFKRCWLVIFQAYTSGAILLHAAIQKMLHNFKPMSWQEDMERVEDCLASLEYCGSLDRVAAKFHRRLGTLRDDISQLQSKIALSSSPVADTIDAMNWSNDNFTAAGGDESSATSLDYAYLLDIPPNSDAPLVNLSLTLLTMLSQPFGDLSDEEFAETRTNQHWQRDPTRYEYPQMVERLVQNYESSLPFQWNTGKLGFTARTASGSATESSGAPASNHESSVPKRFFGSNEPSGWASAADLTTCIDRSQPPT</sequence>
<proteinExistence type="predicted"/>
<evidence type="ECO:0000256" key="2">
    <source>
        <dbReference type="ARBA" id="ARBA00022723"/>
    </source>
</evidence>
<evidence type="ECO:0000259" key="6">
    <source>
        <dbReference type="PROSITE" id="PS50048"/>
    </source>
</evidence>
<feature type="compositionally biased region" description="Low complexity" evidence="5">
    <location>
        <begin position="680"/>
        <end position="694"/>
    </location>
</feature>
<dbReference type="InterPro" id="IPR050987">
    <property type="entry name" value="AtrR-like"/>
</dbReference>
<evidence type="ECO:0000313" key="8">
    <source>
        <dbReference type="Proteomes" id="UP000717696"/>
    </source>
</evidence>
<evidence type="ECO:0000256" key="1">
    <source>
        <dbReference type="ARBA" id="ARBA00004123"/>
    </source>
</evidence>
<dbReference type="Gene3D" id="4.10.240.10">
    <property type="entry name" value="Zn(2)-C6 fungal-type DNA-binding domain"/>
    <property type="match status" value="1"/>
</dbReference>
<keyword evidence="8" id="KW-1185">Reference proteome</keyword>
<evidence type="ECO:0000256" key="4">
    <source>
        <dbReference type="ARBA" id="ARBA00023242"/>
    </source>
</evidence>
<dbReference type="CDD" id="cd00067">
    <property type="entry name" value="GAL4"/>
    <property type="match status" value="1"/>
</dbReference>
<evidence type="ECO:0000256" key="3">
    <source>
        <dbReference type="ARBA" id="ARBA00023125"/>
    </source>
</evidence>
<keyword evidence="3" id="KW-0238">DNA-binding</keyword>
<dbReference type="GO" id="GO:0008270">
    <property type="term" value="F:zinc ion binding"/>
    <property type="evidence" value="ECO:0007669"/>
    <property type="project" value="InterPro"/>
</dbReference>
<dbReference type="SMART" id="SM00066">
    <property type="entry name" value="GAL4"/>
    <property type="match status" value="1"/>
</dbReference>
<evidence type="ECO:0000256" key="5">
    <source>
        <dbReference type="SAM" id="MobiDB-lite"/>
    </source>
</evidence>
<dbReference type="Proteomes" id="UP000717696">
    <property type="component" value="Unassembled WGS sequence"/>
</dbReference>
<dbReference type="PANTHER" id="PTHR46910">
    <property type="entry name" value="TRANSCRIPTION FACTOR PDR1"/>
    <property type="match status" value="1"/>
</dbReference>
<dbReference type="SUPFAM" id="SSF57701">
    <property type="entry name" value="Zn2/Cys6 DNA-binding domain"/>
    <property type="match status" value="1"/>
</dbReference>